<reference evidence="6 7" key="1">
    <citation type="journal article" date="2012" name="FEBS Lett.">
        <title>Anammox organism KSU-1 expresses a NirK-type copper-containing nitrite reductase instead of a NirS-type with cytochrome cd1.</title>
        <authorList>
            <person name="Hira D."/>
            <person name="Toh H."/>
            <person name="Migita C.T."/>
            <person name="Okubo H."/>
            <person name="Nishiyama T."/>
            <person name="Hattori M."/>
            <person name="Furukawa K."/>
            <person name="Fujii T."/>
        </authorList>
    </citation>
    <scope>NUCLEOTIDE SEQUENCE [LARGE SCALE GENOMIC DNA]</scope>
</reference>
<organism evidence="6 7">
    <name type="scientific">Candidatus Jettenia caeni</name>
    <dbReference type="NCBI Taxonomy" id="247490"/>
    <lineage>
        <taxon>Bacteria</taxon>
        <taxon>Pseudomonadati</taxon>
        <taxon>Planctomycetota</taxon>
        <taxon>Candidatus Brocadiia</taxon>
        <taxon>Candidatus Brocadiales</taxon>
        <taxon>Candidatus Brocadiaceae</taxon>
        <taxon>Candidatus Jettenia</taxon>
    </lineage>
</organism>
<evidence type="ECO:0000313" key="6">
    <source>
        <dbReference type="EMBL" id="GAB61638.1"/>
    </source>
</evidence>
<feature type="transmembrane region" description="Helical" evidence="5">
    <location>
        <begin position="141"/>
        <end position="161"/>
    </location>
</feature>
<dbReference type="OrthoDB" id="9778499at2"/>
<feature type="transmembrane region" description="Helical" evidence="5">
    <location>
        <begin position="70"/>
        <end position="89"/>
    </location>
</feature>
<accession>I3IIU3</accession>
<comment type="subcellular location">
    <subcellularLocation>
        <location evidence="1">Membrane</location>
        <topology evidence="1">Multi-pass membrane protein</topology>
    </subcellularLocation>
</comment>
<dbReference type="PANTHER" id="PTHR43359:SF1">
    <property type="entry name" value="FORMATE HYDROGENLYASE SUBUNIT 4-RELATED"/>
    <property type="match status" value="1"/>
</dbReference>
<evidence type="ECO:0000256" key="4">
    <source>
        <dbReference type="ARBA" id="ARBA00023136"/>
    </source>
</evidence>
<dbReference type="EMBL" id="BAFH01000003">
    <property type="protein sequence ID" value="GAB61638.1"/>
    <property type="molecule type" value="Genomic_DNA"/>
</dbReference>
<dbReference type="Pfam" id="PF00146">
    <property type="entry name" value="NADHdh"/>
    <property type="match status" value="1"/>
</dbReference>
<proteinExistence type="predicted"/>
<dbReference type="InterPro" id="IPR001694">
    <property type="entry name" value="NADH_UbQ_OxRdtase_su1/FPO"/>
</dbReference>
<dbReference type="STRING" id="247490.KSU1_C0042"/>
<comment type="caution">
    <text evidence="6">The sequence shown here is derived from an EMBL/GenBank/DDBJ whole genome shotgun (WGS) entry which is preliminary data.</text>
</comment>
<feature type="transmembrane region" description="Helical" evidence="5">
    <location>
        <begin position="224"/>
        <end position="248"/>
    </location>
</feature>
<keyword evidence="4 5" id="KW-0472">Membrane</keyword>
<sequence length="316" mass="34459">MSLASNIILPILQIVVIAGLAPLVKGFINKIEARLQCRRGSSIFQLYYNLVKLLRKDAVVSETASWIFRATPYITFVSILIITLLVPVLSSHVPVNFAGDVILIIYLFALGRFFLVLSSLDTGSAFGGMGGSREMMVSTMAEPAMMLSIFTVSLAAGSTNLGNITSTMLNTSIILLNPALFLAFAALAIVIIAETGRIPIDNPYTHLELTMIHEGMILEFSGRYLALIEWASCMKLLLLLTILVNTFLPWGVAPGLTFSGLILSFAVYLVKIGFFASLIVILEMSFAKIRLFRIPNLLGTAFVLSLLAIISHYMVS</sequence>
<keyword evidence="2 5" id="KW-0812">Transmembrane</keyword>
<name>I3IIU3_9BACT</name>
<gene>
    <name evidence="6" type="ORF">KSU1_C0042</name>
</gene>
<protein>
    <submittedName>
        <fullName evidence="6">NADH dehydrogenase subunit D</fullName>
    </submittedName>
</protein>
<feature type="transmembrane region" description="Helical" evidence="5">
    <location>
        <begin position="6"/>
        <end position="28"/>
    </location>
</feature>
<feature type="transmembrane region" description="Helical" evidence="5">
    <location>
        <begin position="173"/>
        <end position="193"/>
    </location>
</feature>
<evidence type="ECO:0000256" key="3">
    <source>
        <dbReference type="ARBA" id="ARBA00022989"/>
    </source>
</evidence>
<dbReference type="GO" id="GO:0005886">
    <property type="term" value="C:plasma membrane"/>
    <property type="evidence" value="ECO:0007669"/>
    <property type="project" value="TreeGrafter"/>
</dbReference>
<dbReference type="PANTHER" id="PTHR43359">
    <property type="entry name" value="FORMATE HYDROGENLYASE SUBUNIT 4"/>
    <property type="match status" value="1"/>
</dbReference>
<keyword evidence="3 5" id="KW-1133">Transmembrane helix</keyword>
<feature type="transmembrane region" description="Helical" evidence="5">
    <location>
        <begin position="260"/>
        <end position="282"/>
    </location>
</feature>
<evidence type="ECO:0000256" key="1">
    <source>
        <dbReference type="ARBA" id="ARBA00004141"/>
    </source>
</evidence>
<evidence type="ECO:0000256" key="2">
    <source>
        <dbReference type="ARBA" id="ARBA00022692"/>
    </source>
</evidence>
<dbReference type="Proteomes" id="UP000002985">
    <property type="component" value="Unassembled WGS sequence"/>
</dbReference>
<feature type="transmembrane region" description="Helical" evidence="5">
    <location>
        <begin position="294"/>
        <end position="315"/>
    </location>
</feature>
<evidence type="ECO:0000256" key="5">
    <source>
        <dbReference type="SAM" id="Phobius"/>
    </source>
</evidence>
<dbReference type="InterPro" id="IPR052561">
    <property type="entry name" value="ComplexI_Subunit1"/>
</dbReference>
<evidence type="ECO:0000313" key="7">
    <source>
        <dbReference type="Proteomes" id="UP000002985"/>
    </source>
</evidence>
<dbReference type="AlphaFoldDB" id="I3IIU3"/>
<dbReference type="eggNOG" id="COG0650">
    <property type="taxonomic scope" value="Bacteria"/>
</dbReference>
<feature type="transmembrane region" description="Helical" evidence="5">
    <location>
        <begin position="101"/>
        <end position="120"/>
    </location>
</feature>
<keyword evidence="7" id="KW-1185">Reference proteome</keyword>